<proteinExistence type="predicted"/>
<gene>
    <name evidence="4" type="ORF">ACRB68_37810</name>
</gene>
<keyword evidence="1" id="KW-0175">Coiled coil</keyword>
<evidence type="ECO:0000313" key="5">
    <source>
        <dbReference type="Proteomes" id="UP000487268"/>
    </source>
</evidence>
<dbReference type="Proteomes" id="UP000487268">
    <property type="component" value="Unassembled WGS sequence"/>
</dbReference>
<keyword evidence="3" id="KW-0472">Membrane</keyword>
<reference evidence="4 5" key="1">
    <citation type="submission" date="2019-10" db="EMBL/GenBank/DDBJ databases">
        <title>Actinomadura rubteroloni sp. nov. and Actinomadura macrotermitis sp. nov., isolated from the gut of fungus growing-termite Macrotermes natalensis.</title>
        <authorList>
            <person name="Benndorf R."/>
            <person name="Martin K."/>
            <person name="Kuefner M."/>
            <person name="De Beer W."/>
            <person name="Kaster A.-K."/>
            <person name="Vollmers J."/>
            <person name="Poulsen M."/>
            <person name="Beemelmanns C."/>
        </authorList>
    </citation>
    <scope>NUCLEOTIDE SEQUENCE [LARGE SCALE GENOMIC DNA]</scope>
    <source>
        <strain evidence="4 5">RB68</strain>
    </source>
</reference>
<feature type="region of interest" description="Disordered" evidence="2">
    <location>
        <begin position="59"/>
        <end position="81"/>
    </location>
</feature>
<sequence>MRASDRGEGAASYIAVLLLVAVVVAAVAVSGLGGRVSGGIGSAVCQVASGAGCGGGRPAVADAAGPRKAPAQGPGPQEKPDDGNCYDWLDWACGLTDGIRRGTVNAVKDVWDGATFVTCLVHICSHQGFKDNWSGLKNLVTDPVGSGKAIWEESTEPIRDDWTGGHKMRAAGLTVPTILGRVFGSKGLGSLGRLPHGRRVPRLDRKAFVDLTDGVESRVFDGDAATLRGDVGAAEEHLRKAEEDLAKAREAAKDKDLLDEAHRVENAEWYVNRLKSDILLRKALLTVPGGQEATALLVKHRVSIEATHQRDRMVIYQKEHAGLHHPYLKIDNFHGHAGPLSEEQARRIAPLIVAELKDVDEHREFPGQGD</sequence>
<evidence type="ECO:0000256" key="3">
    <source>
        <dbReference type="SAM" id="Phobius"/>
    </source>
</evidence>
<name>A0A7K0BYJ0_9ACTN</name>
<comment type="caution">
    <text evidence="4">The sequence shown here is derived from an EMBL/GenBank/DDBJ whole genome shotgun (WGS) entry which is preliminary data.</text>
</comment>
<keyword evidence="3" id="KW-0812">Transmembrane</keyword>
<feature type="coiled-coil region" evidence="1">
    <location>
        <begin position="224"/>
        <end position="258"/>
    </location>
</feature>
<keyword evidence="3" id="KW-1133">Transmembrane helix</keyword>
<dbReference type="AlphaFoldDB" id="A0A7K0BYJ0"/>
<dbReference type="EMBL" id="WEGH01000002">
    <property type="protein sequence ID" value="MQY05704.1"/>
    <property type="molecule type" value="Genomic_DNA"/>
</dbReference>
<protein>
    <submittedName>
        <fullName evidence="4">Uncharacterized protein</fullName>
    </submittedName>
</protein>
<evidence type="ECO:0000256" key="2">
    <source>
        <dbReference type="SAM" id="MobiDB-lite"/>
    </source>
</evidence>
<organism evidence="4 5">
    <name type="scientific">Actinomadura macrotermitis</name>
    <dbReference type="NCBI Taxonomy" id="2585200"/>
    <lineage>
        <taxon>Bacteria</taxon>
        <taxon>Bacillati</taxon>
        <taxon>Actinomycetota</taxon>
        <taxon>Actinomycetes</taxon>
        <taxon>Streptosporangiales</taxon>
        <taxon>Thermomonosporaceae</taxon>
        <taxon>Actinomadura</taxon>
    </lineage>
</organism>
<feature type="transmembrane region" description="Helical" evidence="3">
    <location>
        <begin position="12"/>
        <end position="33"/>
    </location>
</feature>
<keyword evidence="5" id="KW-1185">Reference proteome</keyword>
<evidence type="ECO:0000256" key="1">
    <source>
        <dbReference type="SAM" id="Coils"/>
    </source>
</evidence>
<dbReference type="RefSeq" id="WP_153533887.1">
    <property type="nucleotide sequence ID" value="NZ_WEGH01000002.1"/>
</dbReference>
<dbReference type="OrthoDB" id="4571262at2"/>
<evidence type="ECO:0000313" key="4">
    <source>
        <dbReference type="EMBL" id="MQY05704.1"/>
    </source>
</evidence>
<accession>A0A7K0BYJ0</accession>